<organism evidence="1 2">
    <name type="scientific">Trachymyrmex septentrionalis</name>
    <dbReference type="NCBI Taxonomy" id="34720"/>
    <lineage>
        <taxon>Eukaryota</taxon>
        <taxon>Metazoa</taxon>
        <taxon>Ecdysozoa</taxon>
        <taxon>Arthropoda</taxon>
        <taxon>Hexapoda</taxon>
        <taxon>Insecta</taxon>
        <taxon>Pterygota</taxon>
        <taxon>Neoptera</taxon>
        <taxon>Endopterygota</taxon>
        <taxon>Hymenoptera</taxon>
        <taxon>Apocrita</taxon>
        <taxon>Aculeata</taxon>
        <taxon>Formicoidea</taxon>
        <taxon>Formicidae</taxon>
        <taxon>Myrmicinae</taxon>
        <taxon>Trachymyrmex</taxon>
    </lineage>
</organism>
<evidence type="ECO:0000313" key="1">
    <source>
        <dbReference type="EMBL" id="KYN32870.1"/>
    </source>
</evidence>
<proteinExistence type="predicted"/>
<sequence length="126" mass="13880">MRVLIPPFSASLQNIYSGAKIIEIAAFIAACAFNEGYSSTLKISIENLRTIATGRIESAMGGDREGGDITWRCKTSRNLQTTTSISTMLTNDRQQSHMEHNLFQYDHIGSESDPGGKFVLVAMDNF</sequence>
<evidence type="ECO:0000313" key="2">
    <source>
        <dbReference type="Proteomes" id="UP000078541"/>
    </source>
</evidence>
<gene>
    <name evidence="1" type="ORF">ALC56_12823</name>
</gene>
<dbReference type="AlphaFoldDB" id="A0A195EX63"/>
<dbReference type="Proteomes" id="UP000078541">
    <property type="component" value="Unassembled WGS sequence"/>
</dbReference>
<reference evidence="1 2" key="1">
    <citation type="submission" date="2016-03" db="EMBL/GenBank/DDBJ databases">
        <title>Trachymyrmex septentrionalis WGS genome.</title>
        <authorList>
            <person name="Nygaard S."/>
            <person name="Hu H."/>
            <person name="Boomsma J."/>
            <person name="Zhang G."/>
        </authorList>
    </citation>
    <scope>NUCLEOTIDE SEQUENCE [LARGE SCALE GENOMIC DNA]</scope>
    <source>
        <strain evidence="1">Tsep2-gDNA-1</strain>
        <tissue evidence="1">Whole body</tissue>
    </source>
</reference>
<dbReference type="EMBL" id="KQ981928">
    <property type="protein sequence ID" value="KYN32870.1"/>
    <property type="molecule type" value="Genomic_DNA"/>
</dbReference>
<protein>
    <submittedName>
        <fullName evidence="1">Uncharacterized protein</fullName>
    </submittedName>
</protein>
<name>A0A195EX63_9HYME</name>
<keyword evidence="2" id="KW-1185">Reference proteome</keyword>
<accession>A0A195EX63</accession>